<evidence type="ECO:0000313" key="6">
    <source>
        <dbReference type="EMBL" id="CAF4454812.1"/>
    </source>
</evidence>
<keyword evidence="1" id="KW-0677">Repeat</keyword>
<dbReference type="InterPro" id="IPR019734">
    <property type="entry name" value="TPR_rpt"/>
</dbReference>
<comment type="caution">
    <text evidence="6">The sequence shown here is derived from an EMBL/GenBank/DDBJ whole genome shotgun (WGS) entry which is preliminary data.</text>
</comment>
<evidence type="ECO:0000256" key="3">
    <source>
        <dbReference type="PROSITE-ProRule" id="PRU00339"/>
    </source>
</evidence>
<name>A0A8S2WPZ2_9BILA</name>
<dbReference type="SUPFAM" id="SSF48452">
    <property type="entry name" value="TPR-like"/>
    <property type="match status" value="1"/>
</dbReference>
<dbReference type="AlphaFoldDB" id="A0A8S2WPZ2"/>
<keyword evidence="4" id="KW-0175">Coiled coil</keyword>
<dbReference type="PANTHER" id="PTHR45641:SF1">
    <property type="entry name" value="AAA+ ATPASE DOMAIN-CONTAINING PROTEIN"/>
    <property type="match status" value="1"/>
</dbReference>
<proteinExistence type="predicted"/>
<dbReference type="PROSITE" id="PS50293">
    <property type="entry name" value="TPR_REGION"/>
    <property type="match status" value="1"/>
</dbReference>
<evidence type="ECO:0000256" key="1">
    <source>
        <dbReference type="ARBA" id="ARBA00022737"/>
    </source>
</evidence>
<sequence>MKDENEVLFSMGTLFQIGNISEESEKNCWIVKLELVSEQNEQLKQLTSQIKETTDDSNDLNTLGHLLLEMGEVEKAEKYFKMLIDNTEPNHPDIWIFYENLAVLYDKKADFAQAMEYYKKAMRFRMTCSVDDDEDEDIEKEYIMSDNKSLIYRSKGDYNTTYNNLGLAYQHMGRYPEALQFYNKALKNTLRTLSTTYHNIGALCRIQGQYSKALENTEKSLEFFQQIFGSDHFELGPTYISMGLIYQERGDLVQAFEYYEMALAIQIKTLGTDHPS</sequence>
<feature type="repeat" description="TPR" evidence="3">
    <location>
        <begin position="236"/>
        <end position="269"/>
    </location>
</feature>
<evidence type="ECO:0000256" key="4">
    <source>
        <dbReference type="SAM" id="Coils"/>
    </source>
</evidence>
<dbReference type="Pfam" id="PF00515">
    <property type="entry name" value="TPR_1"/>
    <property type="match status" value="1"/>
</dbReference>
<dbReference type="EMBL" id="CAJNOK010058501">
    <property type="protein sequence ID" value="CAF1629594.1"/>
    <property type="molecule type" value="Genomic_DNA"/>
</dbReference>
<dbReference type="EMBL" id="CAJOBA010084016">
    <property type="protein sequence ID" value="CAF4454812.1"/>
    <property type="molecule type" value="Genomic_DNA"/>
</dbReference>
<feature type="coiled-coil region" evidence="4">
    <location>
        <begin position="36"/>
        <end position="63"/>
    </location>
</feature>
<accession>A0A8S2WPZ2</accession>
<dbReference type="Proteomes" id="UP000682733">
    <property type="component" value="Unassembled WGS sequence"/>
</dbReference>
<evidence type="ECO:0000313" key="5">
    <source>
        <dbReference type="EMBL" id="CAF1629594.1"/>
    </source>
</evidence>
<feature type="repeat" description="TPR" evidence="3">
    <location>
        <begin position="159"/>
        <end position="192"/>
    </location>
</feature>
<evidence type="ECO:0000313" key="7">
    <source>
        <dbReference type="Proteomes" id="UP000682733"/>
    </source>
</evidence>
<protein>
    <submittedName>
        <fullName evidence="6">Uncharacterized protein</fullName>
    </submittedName>
</protein>
<dbReference type="SMART" id="SM00028">
    <property type="entry name" value="TPR"/>
    <property type="match status" value="5"/>
</dbReference>
<evidence type="ECO:0000256" key="2">
    <source>
        <dbReference type="ARBA" id="ARBA00022803"/>
    </source>
</evidence>
<dbReference type="PANTHER" id="PTHR45641">
    <property type="entry name" value="TETRATRICOPEPTIDE REPEAT PROTEIN (AFU_ORTHOLOGUE AFUA_6G03870)"/>
    <property type="match status" value="1"/>
</dbReference>
<feature type="non-terminal residue" evidence="6">
    <location>
        <position position="276"/>
    </location>
</feature>
<reference evidence="6" key="1">
    <citation type="submission" date="2021-02" db="EMBL/GenBank/DDBJ databases">
        <authorList>
            <person name="Nowell W R."/>
        </authorList>
    </citation>
    <scope>NUCLEOTIDE SEQUENCE</scope>
</reference>
<dbReference type="Pfam" id="PF13424">
    <property type="entry name" value="TPR_12"/>
    <property type="match status" value="2"/>
</dbReference>
<dbReference type="PROSITE" id="PS50005">
    <property type="entry name" value="TPR"/>
    <property type="match status" value="2"/>
</dbReference>
<gene>
    <name evidence="5" type="ORF">OVA965_LOCUS43647</name>
    <name evidence="6" type="ORF">TMI583_LOCUS45989</name>
</gene>
<keyword evidence="2 3" id="KW-0802">TPR repeat</keyword>
<organism evidence="6 7">
    <name type="scientific">Didymodactylos carnosus</name>
    <dbReference type="NCBI Taxonomy" id="1234261"/>
    <lineage>
        <taxon>Eukaryota</taxon>
        <taxon>Metazoa</taxon>
        <taxon>Spiralia</taxon>
        <taxon>Gnathifera</taxon>
        <taxon>Rotifera</taxon>
        <taxon>Eurotatoria</taxon>
        <taxon>Bdelloidea</taxon>
        <taxon>Philodinida</taxon>
        <taxon>Philodinidae</taxon>
        <taxon>Didymodactylos</taxon>
    </lineage>
</organism>
<dbReference type="InterPro" id="IPR011990">
    <property type="entry name" value="TPR-like_helical_dom_sf"/>
</dbReference>
<dbReference type="Proteomes" id="UP000677228">
    <property type="component" value="Unassembled WGS sequence"/>
</dbReference>
<dbReference type="Gene3D" id="1.25.40.10">
    <property type="entry name" value="Tetratricopeptide repeat domain"/>
    <property type="match status" value="2"/>
</dbReference>